<reference evidence="3 4" key="1">
    <citation type="submission" date="2024-04" db="EMBL/GenBank/DDBJ databases">
        <title>Draft genome sequence of Thalassolituus maritimus NBRC 116585.</title>
        <authorList>
            <person name="Miyakawa T."/>
            <person name="Kusuya Y."/>
            <person name="Miura T."/>
        </authorList>
    </citation>
    <scope>NUCLEOTIDE SEQUENCE [LARGE SCALE GENOMIC DNA]</scope>
    <source>
        <strain evidence="3 4">5NW40-0001</strain>
    </source>
</reference>
<evidence type="ECO:0000313" key="4">
    <source>
        <dbReference type="Proteomes" id="UP001481413"/>
    </source>
</evidence>
<keyword evidence="1" id="KW-0175">Coiled coil</keyword>
<organism evidence="3 4">
    <name type="scientific">Thalassolituus maritimus</name>
    <dbReference type="NCBI Taxonomy" id="484498"/>
    <lineage>
        <taxon>Bacteria</taxon>
        <taxon>Pseudomonadati</taxon>
        <taxon>Pseudomonadota</taxon>
        <taxon>Gammaproteobacteria</taxon>
        <taxon>Oceanospirillales</taxon>
        <taxon>Oceanospirillaceae</taxon>
        <taxon>Thalassolituus</taxon>
    </lineage>
</organism>
<evidence type="ECO:0008006" key="5">
    <source>
        <dbReference type="Google" id="ProtNLM"/>
    </source>
</evidence>
<keyword evidence="4" id="KW-1185">Reference proteome</keyword>
<keyword evidence="2" id="KW-0732">Signal</keyword>
<evidence type="ECO:0000256" key="2">
    <source>
        <dbReference type="SAM" id="SignalP"/>
    </source>
</evidence>
<sequence>MFKRFVASLIVVQCFAVLTSSVMAAGAQFYRFKVDGQIVIKDSVPAELAPLGYEVLNAQGMVVKRVARELTDAEIAERDRLKSEQEAHARRVAERKQKDKDLLRIYSTVADVDRALARKSEEVIAQKELQLRRIADLTDKLEQAQQVAANTERRGQVVPDSLVDEIRHYQEAIRSATVAVKESERKLESLEQDYAATRQRLKVLSVYPPGTLPEDIDMTNLSD</sequence>
<comment type="caution">
    <text evidence="3">The sequence shown here is derived from an EMBL/GenBank/DDBJ whole genome shotgun (WGS) entry which is preliminary data.</text>
</comment>
<feature type="coiled-coil region" evidence="1">
    <location>
        <begin position="127"/>
        <end position="200"/>
    </location>
</feature>
<dbReference type="RefSeq" id="WP_353295906.1">
    <property type="nucleotide sequence ID" value="NZ_BAABWH010000009.1"/>
</dbReference>
<evidence type="ECO:0000313" key="3">
    <source>
        <dbReference type="EMBL" id="GAA6146688.1"/>
    </source>
</evidence>
<gene>
    <name evidence="3" type="ORF">NBRC116585_28060</name>
</gene>
<name>A0ABQ0A2R1_9GAMM</name>
<proteinExistence type="predicted"/>
<dbReference type="EMBL" id="BAABWH010000009">
    <property type="protein sequence ID" value="GAA6146688.1"/>
    <property type="molecule type" value="Genomic_DNA"/>
</dbReference>
<feature type="signal peptide" evidence="2">
    <location>
        <begin position="1"/>
        <end position="24"/>
    </location>
</feature>
<feature type="chain" id="PRO_5046022148" description="DUF4124 domain-containing protein" evidence="2">
    <location>
        <begin position="25"/>
        <end position="223"/>
    </location>
</feature>
<accession>A0ABQ0A2R1</accession>
<dbReference type="Proteomes" id="UP001481413">
    <property type="component" value="Unassembled WGS sequence"/>
</dbReference>
<protein>
    <recommendedName>
        <fullName evidence="5">DUF4124 domain-containing protein</fullName>
    </recommendedName>
</protein>
<evidence type="ECO:0000256" key="1">
    <source>
        <dbReference type="SAM" id="Coils"/>
    </source>
</evidence>